<keyword evidence="3" id="KW-0411">Iron-sulfur</keyword>
<dbReference type="InterPro" id="IPR017896">
    <property type="entry name" value="4Fe4S_Fe-S-bd"/>
</dbReference>
<gene>
    <name evidence="5" type="ORF">SAMN04489760_1096</name>
</gene>
<keyword evidence="1" id="KW-0479">Metal-binding</keyword>
<dbReference type="STRING" id="43775.SAMN04489760_1096"/>
<evidence type="ECO:0000313" key="5">
    <source>
        <dbReference type="EMBL" id="SEM27772.1"/>
    </source>
</evidence>
<organism evidence="5 6">
    <name type="scientific">Syntrophus gentianae</name>
    <dbReference type="NCBI Taxonomy" id="43775"/>
    <lineage>
        <taxon>Bacteria</taxon>
        <taxon>Pseudomonadati</taxon>
        <taxon>Thermodesulfobacteriota</taxon>
        <taxon>Syntrophia</taxon>
        <taxon>Syntrophales</taxon>
        <taxon>Syntrophaceae</taxon>
        <taxon>Syntrophus</taxon>
    </lineage>
</organism>
<dbReference type="OrthoDB" id="9789030at2"/>
<feature type="domain" description="4Fe-4S ferredoxin-type" evidence="4">
    <location>
        <begin position="7"/>
        <end position="36"/>
    </location>
</feature>
<keyword evidence="6" id="KW-1185">Reference proteome</keyword>
<dbReference type="PANTHER" id="PTHR31332">
    <property type="entry name" value="7-HYDROXYMETHYL CHLOROPHYLL A REDUCTASE, CHLOROPLASTIC"/>
    <property type="match status" value="1"/>
</dbReference>
<dbReference type="GO" id="GO:0046872">
    <property type="term" value="F:metal ion binding"/>
    <property type="evidence" value="ECO:0007669"/>
    <property type="project" value="UniProtKB-KW"/>
</dbReference>
<dbReference type="SUPFAM" id="SSF54862">
    <property type="entry name" value="4Fe-4S ferredoxins"/>
    <property type="match status" value="1"/>
</dbReference>
<evidence type="ECO:0000256" key="1">
    <source>
        <dbReference type="ARBA" id="ARBA00022723"/>
    </source>
</evidence>
<dbReference type="GO" id="GO:0052592">
    <property type="term" value="F:oxidoreductase activity, acting on CH or CH2 groups, with an iron-sulfur protein as acceptor"/>
    <property type="evidence" value="ECO:0007669"/>
    <property type="project" value="TreeGrafter"/>
</dbReference>
<evidence type="ECO:0000256" key="3">
    <source>
        <dbReference type="ARBA" id="ARBA00023014"/>
    </source>
</evidence>
<dbReference type="Proteomes" id="UP000198744">
    <property type="component" value="Unassembled WGS sequence"/>
</dbReference>
<dbReference type="Pfam" id="PF04432">
    <property type="entry name" value="FrhB_FdhB_C"/>
    <property type="match status" value="1"/>
</dbReference>
<dbReference type="AlphaFoldDB" id="A0A1H7X1N8"/>
<proteinExistence type="predicted"/>
<dbReference type="PANTHER" id="PTHR31332:SF0">
    <property type="entry name" value="7-HYDROXYMETHYL CHLOROPHYLL A REDUCTASE, CHLOROPLASTIC"/>
    <property type="match status" value="1"/>
</dbReference>
<dbReference type="GO" id="GO:0051536">
    <property type="term" value="F:iron-sulfur cluster binding"/>
    <property type="evidence" value="ECO:0007669"/>
    <property type="project" value="UniProtKB-KW"/>
</dbReference>
<dbReference type="Gene3D" id="3.30.70.20">
    <property type="match status" value="1"/>
</dbReference>
<dbReference type="Pfam" id="PF12838">
    <property type="entry name" value="Fer4_7"/>
    <property type="match status" value="1"/>
</dbReference>
<dbReference type="PROSITE" id="PS00198">
    <property type="entry name" value="4FE4S_FER_1"/>
    <property type="match status" value="1"/>
</dbReference>
<dbReference type="EMBL" id="FOBS01000009">
    <property type="protein sequence ID" value="SEM27772.1"/>
    <property type="molecule type" value="Genomic_DNA"/>
</dbReference>
<evidence type="ECO:0000313" key="6">
    <source>
        <dbReference type="Proteomes" id="UP000198744"/>
    </source>
</evidence>
<dbReference type="InterPro" id="IPR017900">
    <property type="entry name" value="4Fe4S_Fe_S_CS"/>
</dbReference>
<name>A0A1H7X1N8_9BACT</name>
<evidence type="ECO:0000259" key="4">
    <source>
        <dbReference type="PROSITE" id="PS51379"/>
    </source>
</evidence>
<dbReference type="InterPro" id="IPR045220">
    <property type="entry name" value="FRHB/FDHB/HCAR-like"/>
</dbReference>
<protein>
    <submittedName>
        <fullName evidence="5">Coenzyme F420-reducing hydrogenase, beta subunit</fullName>
    </submittedName>
</protein>
<sequence>MLFCKQDKIYFSLDRCCQCGVCLASCPVGAISRTWDDDGLFCIHVDAERCVKCQKCVQNCPATTLPSIILKEEDWSAISQVYIGHALDEVVRYRASSGGIARTLIRNALVKGFCQLAYTMTDADSYPWAMGGYISQESCNAQVSNSKYLPVPVCENLRQLSPGNLLVVGTPCQLLAMEAFYRSTKVRLIKICILCKQQKTFNFSRFMAKRLGVTDYKSVPIQYRGDGWPGKIAIGTKKMCWEEAAALPYSKRLWSVPGCFFCTHPLGSNADLTLADPWKIMNTKQSGMTMILIRTEAGEKLLDLSCKEIALQSIDSDRAKLSVDWQGIQAKQKRTKYYLSKSLGGGTRLKFKVGDFQRASYEWLLLSLKLPELALKVLNRMPYWG</sequence>
<keyword evidence="2" id="KW-0408">Iron</keyword>
<dbReference type="InterPro" id="IPR007525">
    <property type="entry name" value="FrhB_FdhB_C"/>
</dbReference>
<reference evidence="5 6" key="1">
    <citation type="submission" date="2016-10" db="EMBL/GenBank/DDBJ databases">
        <authorList>
            <person name="de Groot N.N."/>
        </authorList>
    </citation>
    <scope>NUCLEOTIDE SEQUENCE [LARGE SCALE GENOMIC DNA]</scope>
    <source>
        <strain evidence="5 6">DSM 8423</strain>
    </source>
</reference>
<feature type="domain" description="4Fe-4S ferredoxin-type" evidence="4">
    <location>
        <begin position="41"/>
        <end position="71"/>
    </location>
</feature>
<accession>A0A1H7X1N8</accession>
<dbReference type="PROSITE" id="PS51379">
    <property type="entry name" value="4FE4S_FER_2"/>
    <property type="match status" value="2"/>
</dbReference>
<evidence type="ECO:0000256" key="2">
    <source>
        <dbReference type="ARBA" id="ARBA00023004"/>
    </source>
</evidence>